<name>A0A4R7B0K5_9NEIS</name>
<keyword evidence="9" id="KW-1185">Reference proteome</keyword>
<gene>
    <name evidence="8" type="ORF">DFP86_11141</name>
</gene>
<dbReference type="AlphaFoldDB" id="A0A4R7B0K5"/>
<evidence type="ECO:0000256" key="5">
    <source>
        <dbReference type="ARBA" id="ARBA00022989"/>
    </source>
</evidence>
<evidence type="ECO:0000313" key="8">
    <source>
        <dbReference type="EMBL" id="TDR76458.1"/>
    </source>
</evidence>
<organism evidence="8 9">
    <name type="scientific">Paludibacterium purpuratum</name>
    <dbReference type="NCBI Taxonomy" id="1144873"/>
    <lineage>
        <taxon>Bacteria</taxon>
        <taxon>Pseudomonadati</taxon>
        <taxon>Pseudomonadota</taxon>
        <taxon>Betaproteobacteria</taxon>
        <taxon>Neisseriales</taxon>
        <taxon>Chromobacteriaceae</taxon>
        <taxon>Paludibacterium</taxon>
    </lineage>
</organism>
<evidence type="ECO:0000256" key="3">
    <source>
        <dbReference type="ARBA" id="ARBA00022475"/>
    </source>
</evidence>
<dbReference type="GO" id="GO:0022857">
    <property type="term" value="F:transmembrane transporter activity"/>
    <property type="evidence" value="ECO:0007669"/>
    <property type="project" value="InterPro"/>
</dbReference>
<evidence type="ECO:0000256" key="1">
    <source>
        <dbReference type="ARBA" id="ARBA00004651"/>
    </source>
</evidence>
<sequence length="405" mass="41939">MDLPLWSRGLLAVLAAQFLSAMADNALLFGALALLKNLHYPEWSAPLLQEFFVAAYILLAPFAGPLADALPKGRVMLLANGLKLGGALGMCLGLNPFLAYGLVGVGAATYSPAKYGILSELTSSDRLVKANGLMEGSTIAAILIGALAGGTLADWSVPGTLVLVALCYALAAGANLLIPRLAPAHVLERVSLKAILGDFRQVLGTLWRMPDTRFSIVGTSLFWGAGSTMRFLLVAWVPVALGIMNNRMPAYLNALVAVGIVVGAALAARFVTLEKVNRAMPAGVLIGVAVCLLAGTGNLVVALAIMLAIGGFGGFFVVPLNALLQERGHNTVGAGHAIAVQNLGENLAMLTMIGAYTLALRAGAPVTTIAAGFGLAMALAMIVLWRVRVRHARVAGKSAEAVQTV</sequence>
<evidence type="ECO:0000256" key="4">
    <source>
        <dbReference type="ARBA" id="ARBA00022692"/>
    </source>
</evidence>
<comment type="caution">
    <text evidence="8">The sequence shown here is derived from an EMBL/GenBank/DDBJ whole genome shotgun (WGS) entry which is preliminary data.</text>
</comment>
<proteinExistence type="predicted"/>
<evidence type="ECO:0000313" key="9">
    <source>
        <dbReference type="Proteomes" id="UP000295611"/>
    </source>
</evidence>
<feature type="transmembrane region" description="Helical" evidence="7">
    <location>
        <begin position="159"/>
        <end position="178"/>
    </location>
</feature>
<evidence type="ECO:0000256" key="6">
    <source>
        <dbReference type="ARBA" id="ARBA00023136"/>
    </source>
</evidence>
<reference evidence="8 9" key="1">
    <citation type="submission" date="2019-03" db="EMBL/GenBank/DDBJ databases">
        <title>Genomic Encyclopedia of Type Strains, Phase III (KMG-III): the genomes of soil and plant-associated and newly described type strains.</title>
        <authorList>
            <person name="Whitman W."/>
        </authorList>
    </citation>
    <scope>NUCLEOTIDE SEQUENCE [LARGE SCALE GENOMIC DNA]</scope>
    <source>
        <strain evidence="8 9">CECT 8976</strain>
    </source>
</reference>
<keyword evidence="6 7" id="KW-0472">Membrane</keyword>
<accession>A0A4R7B0K5</accession>
<keyword evidence="4 7" id="KW-0812">Transmembrane</keyword>
<feature type="transmembrane region" description="Helical" evidence="7">
    <location>
        <begin position="250"/>
        <end position="272"/>
    </location>
</feature>
<evidence type="ECO:0000256" key="7">
    <source>
        <dbReference type="SAM" id="Phobius"/>
    </source>
</evidence>
<feature type="transmembrane region" description="Helical" evidence="7">
    <location>
        <begin position="284"/>
        <end position="317"/>
    </location>
</feature>
<dbReference type="PANTHER" id="PTHR43266:SF2">
    <property type="entry name" value="MAJOR FACILITATOR SUPERFAMILY (MFS) PROFILE DOMAIN-CONTAINING PROTEIN"/>
    <property type="match status" value="1"/>
</dbReference>
<comment type="subcellular location">
    <subcellularLocation>
        <location evidence="1">Cell membrane</location>
        <topology evidence="1">Multi-pass membrane protein</topology>
    </subcellularLocation>
</comment>
<dbReference type="CDD" id="cd06173">
    <property type="entry name" value="MFS_MefA_like"/>
    <property type="match status" value="1"/>
</dbReference>
<keyword evidence="5 7" id="KW-1133">Transmembrane helix</keyword>
<feature type="transmembrane region" description="Helical" evidence="7">
    <location>
        <begin position="47"/>
        <end position="67"/>
    </location>
</feature>
<keyword evidence="3" id="KW-1003">Cell membrane</keyword>
<dbReference type="Proteomes" id="UP000295611">
    <property type="component" value="Unassembled WGS sequence"/>
</dbReference>
<feature type="transmembrane region" description="Helical" evidence="7">
    <location>
        <begin position="12"/>
        <end position="35"/>
    </location>
</feature>
<dbReference type="GO" id="GO:0005886">
    <property type="term" value="C:plasma membrane"/>
    <property type="evidence" value="ECO:0007669"/>
    <property type="project" value="UniProtKB-SubCell"/>
</dbReference>
<dbReference type="OrthoDB" id="9803968at2"/>
<feature type="transmembrane region" description="Helical" evidence="7">
    <location>
        <begin position="132"/>
        <end position="153"/>
    </location>
</feature>
<keyword evidence="2" id="KW-0813">Transport</keyword>
<feature type="transmembrane region" description="Helical" evidence="7">
    <location>
        <begin position="87"/>
        <end position="111"/>
    </location>
</feature>
<dbReference type="NCBIfam" id="NF008397">
    <property type="entry name" value="PRK11195.1"/>
    <property type="match status" value="1"/>
</dbReference>
<dbReference type="PANTHER" id="PTHR43266">
    <property type="entry name" value="MACROLIDE-EFFLUX PROTEIN"/>
    <property type="match status" value="1"/>
</dbReference>
<dbReference type="Gene3D" id="1.20.1250.20">
    <property type="entry name" value="MFS general substrate transporter like domains"/>
    <property type="match status" value="1"/>
</dbReference>
<feature type="transmembrane region" description="Helical" evidence="7">
    <location>
        <begin position="221"/>
        <end position="244"/>
    </location>
</feature>
<dbReference type="EMBL" id="SNZP01000011">
    <property type="protein sequence ID" value="TDR76458.1"/>
    <property type="molecule type" value="Genomic_DNA"/>
</dbReference>
<feature type="transmembrane region" description="Helical" evidence="7">
    <location>
        <begin position="362"/>
        <end position="385"/>
    </location>
</feature>
<dbReference type="Pfam" id="PF07690">
    <property type="entry name" value="MFS_1"/>
    <property type="match status" value="1"/>
</dbReference>
<dbReference type="InterPro" id="IPR011701">
    <property type="entry name" value="MFS"/>
</dbReference>
<dbReference type="SUPFAM" id="SSF103473">
    <property type="entry name" value="MFS general substrate transporter"/>
    <property type="match status" value="1"/>
</dbReference>
<dbReference type="InterPro" id="IPR036259">
    <property type="entry name" value="MFS_trans_sf"/>
</dbReference>
<evidence type="ECO:0000256" key="2">
    <source>
        <dbReference type="ARBA" id="ARBA00022448"/>
    </source>
</evidence>
<protein>
    <submittedName>
        <fullName evidence="8">LPLT family lysophospholipid transporter-like MFS transporter</fullName>
    </submittedName>
</protein>